<dbReference type="Gene3D" id="3.60.10.10">
    <property type="entry name" value="Endonuclease/exonuclease/phosphatase"/>
    <property type="match status" value="1"/>
</dbReference>
<accession>A0A8J3ZKL9</accession>
<comment type="caution">
    <text evidence="3">The sequence shown here is derived from an EMBL/GenBank/DDBJ whole genome shotgun (WGS) entry which is preliminary data.</text>
</comment>
<dbReference type="Pfam" id="PF03372">
    <property type="entry name" value="Exo_endo_phos"/>
    <property type="match status" value="1"/>
</dbReference>
<name>A0A8J3ZKL9_9ACTN</name>
<dbReference type="GO" id="GO:0003824">
    <property type="term" value="F:catalytic activity"/>
    <property type="evidence" value="ECO:0007669"/>
    <property type="project" value="InterPro"/>
</dbReference>
<evidence type="ECO:0000259" key="2">
    <source>
        <dbReference type="Pfam" id="PF03372"/>
    </source>
</evidence>
<dbReference type="RefSeq" id="WP_203925823.1">
    <property type="nucleotide sequence ID" value="NZ_BOPH01000010.1"/>
</dbReference>
<dbReference type="EMBL" id="BOPH01000010">
    <property type="protein sequence ID" value="GIJ65822.1"/>
    <property type="molecule type" value="Genomic_DNA"/>
</dbReference>
<evidence type="ECO:0000256" key="1">
    <source>
        <dbReference type="SAM" id="Phobius"/>
    </source>
</evidence>
<evidence type="ECO:0000313" key="3">
    <source>
        <dbReference type="EMBL" id="GIJ65822.1"/>
    </source>
</evidence>
<dbReference type="InterPro" id="IPR036691">
    <property type="entry name" value="Endo/exonu/phosph_ase_sf"/>
</dbReference>
<feature type="transmembrane region" description="Helical" evidence="1">
    <location>
        <begin position="57"/>
        <end position="75"/>
    </location>
</feature>
<organism evidence="3 4">
    <name type="scientific">Virgisporangium ochraceum</name>
    <dbReference type="NCBI Taxonomy" id="65505"/>
    <lineage>
        <taxon>Bacteria</taxon>
        <taxon>Bacillati</taxon>
        <taxon>Actinomycetota</taxon>
        <taxon>Actinomycetes</taxon>
        <taxon>Micromonosporales</taxon>
        <taxon>Micromonosporaceae</taxon>
        <taxon>Virgisporangium</taxon>
    </lineage>
</organism>
<keyword evidence="1" id="KW-1133">Transmembrane helix</keyword>
<gene>
    <name evidence="3" type="ORF">Voc01_007390</name>
</gene>
<dbReference type="Proteomes" id="UP000635606">
    <property type="component" value="Unassembled WGS sequence"/>
</dbReference>
<protein>
    <recommendedName>
        <fullName evidence="2">Endonuclease/exonuclease/phosphatase domain-containing protein</fullName>
    </recommendedName>
</protein>
<reference evidence="3" key="1">
    <citation type="submission" date="2021-01" db="EMBL/GenBank/DDBJ databases">
        <title>Whole genome shotgun sequence of Virgisporangium ochraceum NBRC 16418.</title>
        <authorList>
            <person name="Komaki H."/>
            <person name="Tamura T."/>
        </authorList>
    </citation>
    <scope>NUCLEOTIDE SEQUENCE</scope>
    <source>
        <strain evidence="3">NBRC 16418</strain>
    </source>
</reference>
<feature type="transmembrane region" description="Helical" evidence="1">
    <location>
        <begin position="31"/>
        <end position="50"/>
    </location>
</feature>
<dbReference type="AlphaFoldDB" id="A0A8J3ZKL9"/>
<sequence>MVRASTAVLALFLSVLVVFHRFVPHGSLLETVLLWLVLAVPVCVEVALLVRSRLALLSSLVFAVVWLGSFGGLFLPASDDRADLTVVQHNVSDVNPDPAGTARALASSGPDLIGLAEVTVSDYEGALADRYPHHTVQGTVGLWSRFPIVEARHLDIKPGNLDADWNRGLRAVVRTPSGDVAVYVAHLPSVRLSPTAGFDTARRDDSARKLGAALRSEPLHRTILIGDLNSTVDDRGLEPLSSQLTWAPRGVALTWPARAPVARIDQVMARGAAVVSVRALPRTGSDHLPLLARVRL</sequence>
<proteinExistence type="predicted"/>
<dbReference type="SUPFAM" id="SSF56219">
    <property type="entry name" value="DNase I-like"/>
    <property type="match status" value="1"/>
</dbReference>
<keyword evidence="1" id="KW-0472">Membrane</keyword>
<dbReference type="InterPro" id="IPR005135">
    <property type="entry name" value="Endo/exonuclease/phosphatase"/>
</dbReference>
<keyword evidence="1" id="KW-0812">Transmembrane</keyword>
<keyword evidence="4" id="KW-1185">Reference proteome</keyword>
<evidence type="ECO:0000313" key="4">
    <source>
        <dbReference type="Proteomes" id="UP000635606"/>
    </source>
</evidence>
<feature type="domain" description="Endonuclease/exonuclease/phosphatase" evidence="2">
    <location>
        <begin position="88"/>
        <end position="287"/>
    </location>
</feature>